<dbReference type="PANTHER" id="PTHR46169">
    <property type="entry name" value="DNA REPLICATION-RELATED ELEMENT FACTOR, ISOFORM A"/>
    <property type="match status" value="1"/>
</dbReference>
<dbReference type="OrthoDB" id="2505635at2759"/>
<name>A0A0L0VDC8_9BASI</name>
<evidence type="ECO:0008006" key="4">
    <source>
        <dbReference type="Google" id="ProtNLM"/>
    </source>
</evidence>
<dbReference type="InterPro" id="IPR052717">
    <property type="entry name" value="Vacuolar_transposase_reg"/>
</dbReference>
<dbReference type="Proteomes" id="UP000054564">
    <property type="component" value="Unassembled WGS sequence"/>
</dbReference>
<comment type="caution">
    <text evidence="2">The sequence shown here is derived from an EMBL/GenBank/DDBJ whole genome shotgun (WGS) entry which is preliminary data.</text>
</comment>
<feature type="compositionally biased region" description="Acidic residues" evidence="1">
    <location>
        <begin position="155"/>
        <end position="167"/>
    </location>
</feature>
<dbReference type="GO" id="GO:0005634">
    <property type="term" value="C:nucleus"/>
    <property type="evidence" value="ECO:0007669"/>
    <property type="project" value="TreeGrafter"/>
</dbReference>
<evidence type="ECO:0000313" key="2">
    <source>
        <dbReference type="EMBL" id="KNE97300.1"/>
    </source>
</evidence>
<proteinExistence type="predicted"/>
<dbReference type="AlphaFoldDB" id="A0A0L0VDC8"/>
<evidence type="ECO:0000313" key="3">
    <source>
        <dbReference type="Proteomes" id="UP000054564"/>
    </source>
</evidence>
<evidence type="ECO:0000256" key="1">
    <source>
        <dbReference type="SAM" id="MobiDB-lite"/>
    </source>
</evidence>
<dbReference type="GO" id="GO:0006357">
    <property type="term" value="P:regulation of transcription by RNA polymerase II"/>
    <property type="evidence" value="ECO:0007669"/>
    <property type="project" value="TreeGrafter"/>
</dbReference>
<sequence>MQSISAELPVKSAQKDLGVDAWQAPNGFDILRVVNIYRLVEDGTANMRLEAMPLDFIRLSRSHTGEYLATMVSLVVEKFGIQNKICGLVSNNASNNEVMVRELKKLKWPRFKGEPQWMRCFAHVLNLIVQGILWPIGTQKRSKASKDQTATTINDSEESDLGEEDPEDQIRLFDGDGESPSSSNDEDASEVGSLDQGSLDDSESLSLEDIENASDEGEDDLYTSCGCKESLAKFWAVAKKLKYCPNSKTKFVDICIEKECQKPHNVQRDVRTRWNSTSIQVNSIRHKRHGIERKYYLDENDFILARHLADLLNEFYEITRQISIAGSARLSNIVVFINQITEHLSSAISGSRIAIILHPSFRDEYFKLAHWELEWISEAIRLARDMWVTSYKPKPIAPTASSSLTTPSYKASI</sequence>
<reference evidence="3" key="1">
    <citation type="submission" date="2014-03" db="EMBL/GenBank/DDBJ databases">
        <title>The Genome Sequence of Puccinia striiformis f. sp. tritici PST-78.</title>
        <authorList>
            <consortium name="The Broad Institute Genome Sequencing Platform"/>
            <person name="Cuomo C."/>
            <person name="Hulbert S."/>
            <person name="Chen X."/>
            <person name="Walker B."/>
            <person name="Young S.K."/>
            <person name="Zeng Q."/>
            <person name="Gargeya S."/>
            <person name="Fitzgerald M."/>
            <person name="Haas B."/>
            <person name="Abouelleil A."/>
            <person name="Alvarado L."/>
            <person name="Arachchi H.M."/>
            <person name="Berlin A.M."/>
            <person name="Chapman S.B."/>
            <person name="Goldberg J."/>
            <person name="Griggs A."/>
            <person name="Gujja S."/>
            <person name="Hansen M."/>
            <person name="Howarth C."/>
            <person name="Imamovic A."/>
            <person name="Larimer J."/>
            <person name="McCowan C."/>
            <person name="Montmayeur A."/>
            <person name="Murphy C."/>
            <person name="Neiman D."/>
            <person name="Pearson M."/>
            <person name="Priest M."/>
            <person name="Roberts A."/>
            <person name="Saif S."/>
            <person name="Shea T."/>
            <person name="Sisk P."/>
            <person name="Sykes S."/>
            <person name="Wortman J."/>
            <person name="Nusbaum C."/>
            <person name="Birren B."/>
        </authorList>
    </citation>
    <scope>NUCLEOTIDE SEQUENCE [LARGE SCALE GENOMIC DNA]</scope>
    <source>
        <strain evidence="3">race PST-78</strain>
    </source>
</reference>
<accession>A0A0L0VDC8</accession>
<dbReference type="InterPro" id="IPR012337">
    <property type="entry name" value="RNaseH-like_sf"/>
</dbReference>
<feature type="region of interest" description="Disordered" evidence="1">
    <location>
        <begin position="144"/>
        <end position="204"/>
    </location>
</feature>
<dbReference type="PANTHER" id="PTHR46169:SF15">
    <property type="entry name" value="INNER CENTROMERE PROTEIN A-LIKE ISOFORM X1-RELATED"/>
    <property type="match status" value="1"/>
</dbReference>
<dbReference type="SUPFAM" id="SSF53098">
    <property type="entry name" value="Ribonuclease H-like"/>
    <property type="match status" value="1"/>
</dbReference>
<dbReference type="STRING" id="1165861.A0A0L0VDC8"/>
<keyword evidence="3" id="KW-1185">Reference proteome</keyword>
<protein>
    <recommendedName>
        <fullName evidence="4">DUF659 domain-containing protein</fullName>
    </recommendedName>
</protein>
<gene>
    <name evidence="2" type="ORF">PSTG_09411</name>
</gene>
<dbReference type="EMBL" id="AJIL01000070">
    <property type="protein sequence ID" value="KNE97300.1"/>
    <property type="molecule type" value="Genomic_DNA"/>
</dbReference>
<organism evidence="2 3">
    <name type="scientific">Puccinia striiformis f. sp. tritici PST-78</name>
    <dbReference type="NCBI Taxonomy" id="1165861"/>
    <lineage>
        <taxon>Eukaryota</taxon>
        <taxon>Fungi</taxon>
        <taxon>Dikarya</taxon>
        <taxon>Basidiomycota</taxon>
        <taxon>Pucciniomycotina</taxon>
        <taxon>Pucciniomycetes</taxon>
        <taxon>Pucciniales</taxon>
        <taxon>Pucciniaceae</taxon>
        <taxon>Puccinia</taxon>
    </lineage>
</organism>